<evidence type="ECO:0000256" key="5">
    <source>
        <dbReference type="ARBA" id="ARBA00013199"/>
    </source>
</evidence>
<reference evidence="12" key="1">
    <citation type="submission" date="2016-11" db="UniProtKB">
        <authorList>
            <consortium name="WormBaseParasite"/>
        </authorList>
    </citation>
    <scope>IDENTIFICATION</scope>
</reference>
<feature type="domain" description="GST N-terminal" evidence="9">
    <location>
        <begin position="314"/>
        <end position="395"/>
    </location>
</feature>
<comment type="pathway">
    <text evidence="3">Amino-acid degradation; L-phenylalanine degradation; acetoacetate and fumarate from L-phenylalanine: step 5/6.</text>
</comment>
<dbReference type="NCBIfam" id="TIGR01262">
    <property type="entry name" value="maiA"/>
    <property type="match status" value="1"/>
</dbReference>
<comment type="similarity">
    <text evidence="4">Belongs to the GST superfamily. Zeta family.</text>
</comment>
<evidence type="ECO:0000313" key="12">
    <source>
        <dbReference type="WBParaSite" id="L893_g31013.t1"/>
    </source>
</evidence>
<comment type="cofactor">
    <cofactor evidence="2">
        <name>glutathione</name>
        <dbReference type="ChEBI" id="CHEBI:57925"/>
    </cofactor>
</comment>
<dbReference type="GO" id="GO:0140359">
    <property type="term" value="F:ABC-type transporter activity"/>
    <property type="evidence" value="ECO:0007669"/>
    <property type="project" value="InterPro"/>
</dbReference>
<dbReference type="GO" id="GO:0005737">
    <property type="term" value="C:cytoplasm"/>
    <property type="evidence" value="ECO:0007669"/>
    <property type="project" value="InterPro"/>
</dbReference>
<dbReference type="AlphaFoldDB" id="A0A1I7ZZ26"/>
<dbReference type="Pfam" id="PF13304">
    <property type="entry name" value="AAA_21"/>
    <property type="match status" value="1"/>
</dbReference>
<dbReference type="Proteomes" id="UP000095287">
    <property type="component" value="Unplaced"/>
</dbReference>
<dbReference type="GO" id="GO:0005319">
    <property type="term" value="F:lipid transporter activity"/>
    <property type="evidence" value="ECO:0007669"/>
    <property type="project" value="TreeGrafter"/>
</dbReference>
<evidence type="ECO:0000256" key="3">
    <source>
        <dbReference type="ARBA" id="ARBA00004671"/>
    </source>
</evidence>
<dbReference type="InterPro" id="IPR004045">
    <property type="entry name" value="Glutathione_S-Trfase_N"/>
</dbReference>
<dbReference type="SUPFAM" id="SSF47616">
    <property type="entry name" value="GST C-terminal domain-like"/>
    <property type="match status" value="1"/>
</dbReference>
<dbReference type="CDD" id="cd03191">
    <property type="entry name" value="GST_C_Zeta"/>
    <property type="match status" value="1"/>
</dbReference>
<name>A0A1I7ZZ26_9BILA</name>
<dbReference type="SUPFAM" id="SSF52833">
    <property type="entry name" value="Thioredoxin-like"/>
    <property type="match status" value="1"/>
</dbReference>
<dbReference type="InterPro" id="IPR056264">
    <property type="entry name" value="R2_ABCA1-4-like"/>
</dbReference>
<proteinExistence type="inferred from homology"/>
<dbReference type="GO" id="GO:0016020">
    <property type="term" value="C:membrane"/>
    <property type="evidence" value="ECO:0007669"/>
    <property type="project" value="InterPro"/>
</dbReference>
<evidence type="ECO:0000256" key="7">
    <source>
        <dbReference type="ARBA" id="ARBA00023232"/>
    </source>
</evidence>
<keyword evidence="11" id="KW-1185">Reference proteome</keyword>
<dbReference type="EC" id="5.2.1.2" evidence="5"/>
<dbReference type="GO" id="GO:0005524">
    <property type="term" value="F:ATP binding"/>
    <property type="evidence" value="ECO:0007669"/>
    <property type="project" value="InterPro"/>
</dbReference>
<evidence type="ECO:0000256" key="8">
    <source>
        <dbReference type="SAM" id="MobiDB-lite"/>
    </source>
</evidence>
<dbReference type="InterPro" id="IPR036249">
    <property type="entry name" value="Thioredoxin-like_sf"/>
</dbReference>
<accession>A0A1I7ZZ26</accession>
<dbReference type="WBParaSite" id="L893_g31013.t1">
    <property type="protein sequence ID" value="L893_g31013.t1"/>
    <property type="gene ID" value="L893_g31013"/>
</dbReference>
<dbReference type="Gene3D" id="1.20.1050.10">
    <property type="match status" value="1"/>
</dbReference>
<evidence type="ECO:0000256" key="6">
    <source>
        <dbReference type="ARBA" id="ARBA00022878"/>
    </source>
</evidence>
<dbReference type="SFLD" id="SFLDG00358">
    <property type="entry name" value="Main_(cytGST)"/>
    <property type="match status" value="1"/>
</dbReference>
<dbReference type="Pfam" id="PF23321">
    <property type="entry name" value="R1_ABCA1"/>
    <property type="match status" value="1"/>
</dbReference>
<dbReference type="InterPro" id="IPR003959">
    <property type="entry name" value="ATPase_AAA_core"/>
</dbReference>
<dbReference type="Gene3D" id="3.40.30.10">
    <property type="entry name" value="Glutaredoxin"/>
    <property type="match status" value="1"/>
</dbReference>
<dbReference type="InterPro" id="IPR005955">
    <property type="entry name" value="GST_Zeta"/>
</dbReference>
<dbReference type="InterPro" id="IPR034330">
    <property type="entry name" value="GST_Zeta_C"/>
</dbReference>
<evidence type="ECO:0000259" key="9">
    <source>
        <dbReference type="PROSITE" id="PS50404"/>
    </source>
</evidence>
<evidence type="ECO:0000259" key="10">
    <source>
        <dbReference type="PROSITE" id="PS50405"/>
    </source>
</evidence>
<evidence type="ECO:0000256" key="2">
    <source>
        <dbReference type="ARBA" id="ARBA00001955"/>
    </source>
</evidence>
<dbReference type="CDD" id="cd03042">
    <property type="entry name" value="GST_N_Zeta"/>
    <property type="match status" value="1"/>
</dbReference>
<feature type="region of interest" description="Disordered" evidence="8">
    <location>
        <begin position="281"/>
        <end position="307"/>
    </location>
</feature>
<dbReference type="InterPro" id="IPR034333">
    <property type="entry name" value="GST_Zeta_N"/>
</dbReference>
<dbReference type="UniPathway" id="UPA00139">
    <property type="reaction ID" value="UER00340"/>
</dbReference>
<dbReference type="GO" id="GO:0006572">
    <property type="term" value="P:L-tyrosine catabolic process"/>
    <property type="evidence" value="ECO:0007669"/>
    <property type="project" value="UniProtKB-KW"/>
</dbReference>
<dbReference type="GO" id="GO:0016887">
    <property type="term" value="F:ATP hydrolysis activity"/>
    <property type="evidence" value="ECO:0007669"/>
    <property type="project" value="InterPro"/>
</dbReference>
<dbReference type="GO" id="GO:0006559">
    <property type="term" value="P:L-phenylalanine catabolic process"/>
    <property type="evidence" value="ECO:0007669"/>
    <property type="project" value="UniProtKB-UniPathway"/>
</dbReference>
<comment type="catalytic activity">
    <reaction evidence="1">
        <text>4-maleylacetoacetate = 4-fumarylacetoacetate</text>
        <dbReference type="Rhea" id="RHEA:14817"/>
        <dbReference type="ChEBI" id="CHEBI:17105"/>
        <dbReference type="ChEBI" id="CHEBI:18034"/>
        <dbReference type="EC" id="5.2.1.2"/>
    </reaction>
</comment>
<organism evidence="11 12">
    <name type="scientific">Steinernema glaseri</name>
    <dbReference type="NCBI Taxonomy" id="37863"/>
    <lineage>
        <taxon>Eukaryota</taxon>
        <taxon>Metazoa</taxon>
        <taxon>Ecdysozoa</taxon>
        <taxon>Nematoda</taxon>
        <taxon>Chromadorea</taxon>
        <taxon>Rhabditida</taxon>
        <taxon>Tylenchina</taxon>
        <taxon>Panagrolaimomorpha</taxon>
        <taxon>Strongyloidoidea</taxon>
        <taxon>Steinernematidae</taxon>
        <taxon>Steinernema</taxon>
    </lineage>
</organism>
<dbReference type="PANTHER" id="PTHR19229:SF250">
    <property type="entry name" value="ABC TRANSPORTER DOMAIN-CONTAINING PROTEIN-RELATED"/>
    <property type="match status" value="1"/>
</dbReference>
<keyword evidence="6" id="KW-0828">Tyrosine catabolism</keyword>
<dbReference type="GO" id="GO:0016034">
    <property type="term" value="F:maleylacetoacetate isomerase activity"/>
    <property type="evidence" value="ECO:0007669"/>
    <property type="project" value="UniProtKB-EC"/>
</dbReference>
<dbReference type="PROSITE" id="PS50404">
    <property type="entry name" value="GST_NTER"/>
    <property type="match status" value="1"/>
</dbReference>
<dbReference type="Pfam" id="PF02798">
    <property type="entry name" value="GST_N"/>
    <property type="match status" value="1"/>
</dbReference>
<evidence type="ECO:0000256" key="1">
    <source>
        <dbReference type="ARBA" id="ARBA00001622"/>
    </source>
</evidence>
<dbReference type="Gene3D" id="3.40.50.300">
    <property type="entry name" value="P-loop containing nucleotide triphosphate hydrolases"/>
    <property type="match status" value="1"/>
</dbReference>
<dbReference type="InterPro" id="IPR036282">
    <property type="entry name" value="Glutathione-S-Trfase_C_sf"/>
</dbReference>
<dbReference type="InterPro" id="IPR010987">
    <property type="entry name" value="Glutathione-S-Trfase_C-like"/>
</dbReference>
<dbReference type="InterPro" id="IPR026082">
    <property type="entry name" value="ABCA"/>
</dbReference>
<keyword evidence="7" id="KW-0585">Phenylalanine catabolism</keyword>
<dbReference type="InterPro" id="IPR040079">
    <property type="entry name" value="Glutathione_S-Trfase"/>
</dbReference>
<dbReference type="SFLD" id="SFLDS00019">
    <property type="entry name" value="Glutathione_Transferase_(cytos"/>
    <property type="match status" value="1"/>
</dbReference>
<protein>
    <recommendedName>
        <fullName evidence="5">maleylacetoacetate isomerase</fullName>
        <ecNumber evidence="5">5.2.1.2</ecNumber>
    </recommendedName>
</protein>
<dbReference type="PANTHER" id="PTHR19229">
    <property type="entry name" value="ATP-BINDING CASSETTE TRANSPORTER SUBFAMILY A ABCA"/>
    <property type="match status" value="1"/>
</dbReference>
<evidence type="ECO:0000256" key="4">
    <source>
        <dbReference type="ARBA" id="ARBA00010007"/>
    </source>
</evidence>
<feature type="domain" description="GST C-terminal" evidence="10">
    <location>
        <begin position="401"/>
        <end position="527"/>
    </location>
</feature>
<dbReference type="PROSITE" id="PS50405">
    <property type="entry name" value="GST_CTER"/>
    <property type="match status" value="1"/>
</dbReference>
<evidence type="ECO:0000313" key="11">
    <source>
        <dbReference type="Proteomes" id="UP000095287"/>
    </source>
</evidence>
<sequence length="530" mass="60429">MFARLRGIAESAIPRVVDAVISAIGIGIYAKRQIKTYSGGNKRRLSLGIALVGMPDVLLLDEPTTGVDPRARRIIWNILSKARRQGTALVLTSHSMEECEALCTSIAIMVYGVFRCFGSVQHLKHRYGSGYTLLVRLKDKSSSPMLKQAIIQEFPGSTLKEEHLLQLNFELKRSQRTTWSSLFAKMEQLVEPLGIDDYSLSQTTLEQVFLEFTREAVQKAPQKQRLQKPADTIFKVQFKEVKLRIQNVAQNNKVLNAHVIHLLLSWPMYPLERRRQQHKVREQNDCCGKQNNMPGATDRLSRRRRDHAERGRRMTLVLYNNWKSSCSWRVRIALALKGIEYEYKPVNLAKKEQRSSEYLKINPQGLVPVLAVGKKHLAESIAIMEYLEEKFPEKRKLLPQNPEDRAKVRGLTLLVAANIQPLQNLKVREYYAKGDPAKLKEWAVHWVEGGFTALEAELLKYSGNGKFAYGDNPTFLDAVIPPQVYNAREKFGIDMSRFPTIQAVDGRLNEIKAVQSAHPKNQPDAPQRDH</sequence>
<dbReference type="SUPFAM" id="SSF52540">
    <property type="entry name" value="P-loop containing nucleoside triphosphate hydrolases"/>
    <property type="match status" value="1"/>
</dbReference>
<dbReference type="InterPro" id="IPR027417">
    <property type="entry name" value="P-loop_NTPase"/>
</dbReference>